<dbReference type="EMBL" id="JABSTQ010009712">
    <property type="protein sequence ID" value="KAG0426504.1"/>
    <property type="molecule type" value="Genomic_DNA"/>
</dbReference>
<evidence type="ECO:0000313" key="2">
    <source>
        <dbReference type="Proteomes" id="UP000805193"/>
    </source>
</evidence>
<reference evidence="1 2" key="1">
    <citation type="journal article" date="2020" name="Cell">
        <title>Large-Scale Comparative Analyses of Tick Genomes Elucidate Their Genetic Diversity and Vector Capacities.</title>
        <authorList>
            <consortium name="Tick Genome and Microbiome Consortium (TIGMIC)"/>
            <person name="Jia N."/>
            <person name="Wang J."/>
            <person name="Shi W."/>
            <person name="Du L."/>
            <person name="Sun Y."/>
            <person name="Zhan W."/>
            <person name="Jiang J.F."/>
            <person name="Wang Q."/>
            <person name="Zhang B."/>
            <person name="Ji P."/>
            <person name="Bell-Sakyi L."/>
            <person name="Cui X.M."/>
            <person name="Yuan T.T."/>
            <person name="Jiang B.G."/>
            <person name="Yang W.F."/>
            <person name="Lam T.T."/>
            <person name="Chang Q.C."/>
            <person name="Ding S.J."/>
            <person name="Wang X.J."/>
            <person name="Zhu J.G."/>
            <person name="Ruan X.D."/>
            <person name="Zhao L."/>
            <person name="Wei J.T."/>
            <person name="Ye R.Z."/>
            <person name="Que T.C."/>
            <person name="Du C.H."/>
            <person name="Zhou Y.H."/>
            <person name="Cheng J.X."/>
            <person name="Dai P.F."/>
            <person name="Guo W.B."/>
            <person name="Han X.H."/>
            <person name="Huang E.J."/>
            <person name="Li L.F."/>
            <person name="Wei W."/>
            <person name="Gao Y.C."/>
            <person name="Liu J.Z."/>
            <person name="Shao H.Z."/>
            <person name="Wang X."/>
            <person name="Wang C.C."/>
            <person name="Yang T.C."/>
            <person name="Huo Q.B."/>
            <person name="Li W."/>
            <person name="Chen H.Y."/>
            <person name="Chen S.E."/>
            <person name="Zhou L.G."/>
            <person name="Ni X.B."/>
            <person name="Tian J.H."/>
            <person name="Sheng Y."/>
            <person name="Liu T."/>
            <person name="Pan Y.S."/>
            <person name="Xia L.Y."/>
            <person name="Li J."/>
            <person name="Zhao F."/>
            <person name="Cao W.C."/>
        </authorList>
    </citation>
    <scope>NUCLEOTIDE SEQUENCE [LARGE SCALE GENOMIC DNA]</scope>
    <source>
        <strain evidence="1">Iper-2018</strain>
    </source>
</reference>
<comment type="caution">
    <text evidence="1">The sequence shown here is derived from an EMBL/GenBank/DDBJ whole genome shotgun (WGS) entry which is preliminary data.</text>
</comment>
<proteinExistence type="predicted"/>
<gene>
    <name evidence="1" type="ORF">HPB47_026381</name>
</gene>
<evidence type="ECO:0000313" key="1">
    <source>
        <dbReference type="EMBL" id="KAG0426504.1"/>
    </source>
</evidence>
<dbReference type="Proteomes" id="UP000805193">
    <property type="component" value="Unassembled WGS sequence"/>
</dbReference>
<organism evidence="1 2">
    <name type="scientific">Ixodes persulcatus</name>
    <name type="common">Taiga tick</name>
    <dbReference type="NCBI Taxonomy" id="34615"/>
    <lineage>
        <taxon>Eukaryota</taxon>
        <taxon>Metazoa</taxon>
        <taxon>Ecdysozoa</taxon>
        <taxon>Arthropoda</taxon>
        <taxon>Chelicerata</taxon>
        <taxon>Arachnida</taxon>
        <taxon>Acari</taxon>
        <taxon>Parasitiformes</taxon>
        <taxon>Ixodida</taxon>
        <taxon>Ixodoidea</taxon>
        <taxon>Ixodidae</taxon>
        <taxon>Ixodinae</taxon>
        <taxon>Ixodes</taxon>
    </lineage>
</organism>
<keyword evidence="2" id="KW-1185">Reference proteome</keyword>
<name>A0AC60PYV0_IXOPE</name>
<sequence>MDRIQNIAIASTPSEDLARHIRDIPTLRFGDNEYEVTAYIAAPATRLAAWCVTFRPAPLAKN</sequence>
<protein>
    <submittedName>
        <fullName evidence="1">Uncharacterized protein</fullName>
    </submittedName>
</protein>
<accession>A0AC60PYV0</accession>